<evidence type="ECO:0000313" key="2">
    <source>
        <dbReference type="EMBL" id="KAG7584975.1"/>
    </source>
</evidence>
<sequence>MNPKTIVMVFVLLQSFTAFLFFCESFFPTITRQGFRSSVGVFPLRIYPSGFFSFAKATVFHHHRRMVKFVINFSKSRCKLQSQIWDPGTLSFGLEDGVINFQTYCITNNRLLFFSTVMVSTQSRT</sequence>
<reference evidence="2 3" key="1">
    <citation type="submission" date="2020-12" db="EMBL/GenBank/DDBJ databases">
        <title>Concerted genomic and epigenomic changes stabilize Arabidopsis allopolyploids.</title>
        <authorList>
            <person name="Chen Z."/>
        </authorList>
    </citation>
    <scope>NUCLEOTIDE SEQUENCE [LARGE SCALE GENOMIC DNA]</scope>
    <source>
        <strain evidence="2">Allo738</strain>
        <tissue evidence="2">Leaf</tissue>
    </source>
</reference>
<evidence type="ECO:0000313" key="3">
    <source>
        <dbReference type="Proteomes" id="UP000694240"/>
    </source>
</evidence>
<evidence type="ECO:0000256" key="1">
    <source>
        <dbReference type="SAM" id="Phobius"/>
    </source>
</evidence>
<name>A0A8T2BDQ7_9BRAS</name>
<keyword evidence="1" id="KW-0812">Transmembrane</keyword>
<organism evidence="2 3">
    <name type="scientific">Arabidopsis thaliana x Arabidopsis arenosa</name>
    <dbReference type="NCBI Taxonomy" id="1240361"/>
    <lineage>
        <taxon>Eukaryota</taxon>
        <taxon>Viridiplantae</taxon>
        <taxon>Streptophyta</taxon>
        <taxon>Embryophyta</taxon>
        <taxon>Tracheophyta</taxon>
        <taxon>Spermatophyta</taxon>
        <taxon>Magnoliopsida</taxon>
        <taxon>eudicotyledons</taxon>
        <taxon>Gunneridae</taxon>
        <taxon>Pentapetalae</taxon>
        <taxon>rosids</taxon>
        <taxon>malvids</taxon>
        <taxon>Brassicales</taxon>
        <taxon>Brassicaceae</taxon>
        <taxon>Camelineae</taxon>
        <taxon>Arabidopsis</taxon>
    </lineage>
</organism>
<keyword evidence="1" id="KW-1133">Transmembrane helix</keyword>
<accession>A0A8T2BDQ7</accession>
<dbReference type="EMBL" id="JAEFBK010000007">
    <property type="protein sequence ID" value="KAG7584975.1"/>
    <property type="molecule type" value="Genomic_DNA"/>
</dbReference>
<keyword evidence="1" id="KW-0472">Membrane</keyword>
<comment type="caution">
    <text evidence="2">The sequence shown here is derived from an EMBL/GenBank/DDBJ whole genome shotgun (WGS) entry which is preliminary data.</text>
</comment>
<feature type="transmembrane region" description="Helical" evidence="1">
    <location>
        <begin position="6"/>
        <end position="27"/>
    </location>
</feature>
<proteinExistence type="predicted"/>
<protein>
    <submittedName>
        <fullName evidence="2">Uncharacterized protein</fullName>
    </submittedName>
</protein>
<dbReference type="Proteomes" id="UP000694240">
    <property type="component" value="Chromosome 7"/>
</dbReference>
<keyword evidence="3" id="KW-1185">Reference proteome</keyword>
<gene>
    <name evidence="2" type="ORF">ISN45_Aa02g003580</name>
</gene>
<dbReference type="AlphaFoldDB" id="A0A8T2BDQ7"/>